<organism evidence="1 2">
    <name type="scientific">Araneus ventricosus</name>
    <name type="common">Orbweaver spider</name>
    <name type="synonym">Epeira ventricosa</name>
    <dbReference type="NCBI Taxonomy" id="182803"/>
    <lineage>
        <taxon>Eukaryota</taxon>
        <taxon>Metazoa</taxon>
        <taxon>Ecdysozoa</taxon>
        <taxon>Arthropoda</taxon>
        <taxon>Chelicerata</taxon>
        <taxon>Arachnida</taxon>
        <taxon>Araneae</taxon>
        <taxon>Araneomorphae</taxon>
        <taxon>Entelegynae</taxon>
        <taxon>Araneoidea</taxon>
        <taxon>Araneidae</taxon>
        <taxon>Araneus</taxon>
    </lineage>
</organism>
<protein>
    <submittedName>
        <fullName evidence="1">Uncharacterized protein</fullName>
    </submittedName>
</protein>
<accession>A0A4Y2HCM7</accession>
<gene>
    <name evidence="1" type="ORF">AVEN_54712_1</name>
</gene>
<dbReference type="AlphaFoldDB" id="A0A4Y2HCM7"/>
<proteinExistence type="predicted"/>
<dbReference type="EMBL" id="BGPR01001848">
    <property type="protein sequence ID" value="GBM63032.1"/>
    <property type="molecule type" value="Genomic_DNA"/>
</dbReference>
<dbReference type="Proteomes" id="UP000499080">
    <property type="component" value="Unassembled WGS sequence"/>
</dbReference>
<evidence type="ECO:0000313" key="1">
    <source>
        <dbReference type="EMBL" id="GBM63032.1"/>
    </source>
</evidence>
<sequence>MTGSGQAWTPDLGDLGDNASWKVGELSAIESAVTVIISNLLTVCVSKSERAVTVITSELLSVCAANLYKSYCSCYL</sequence>
<reference evidence="1 2" key="1">
    <citation type="journal article" date="2019" name="Sci. Rep.">
        <title>Orb-weaving spider Araneus ventricosus genome elucidates the spidroin gene catalogue.</title>
        <authorList>
            <person name="Kono N."/>
            <person name="Nakamura H."/>
            <person name="Ohtoshi R."/>
            <person name="Moran D.A.P."/>
            <person name="Shinohara A."/>
            <person name="Yoshida Y."/>
            <person name="Fujiwara M."/>
            <person name="Mori M."/>
            <person name="Tomita M."/>
            <person name="Arakawa K."/>
        </authorList>
    </citation>
    <scope>NUCLEOTIDE SEQUENCE [LARGE SCALE GENOMIC DNA]</scope>
</reference>
<name>A0A4Y2HCM7_ARAVE</name>
<keyword evidence="2" id="KW-1185">Reference proteome</keyword>
<evidence type="ECO:0000313" key="2">
    <source>
        <dbReference type="Proteomes" id="UP000499080"/>
    </source>
</evidence>
<comment type="caution">
    <text evidence="1">The sequence shown here is derived from an EMBL/GenBank/DDBJ whole genome shotgun (WGS) entry which is preliminary data.</text>
</comment>